<evidence type="ECO:0000256" key="3">
    <source>
        <dbReference type="ARBA" id="ARBA00023163"/>
    </source>
</evidence>
<dbReference type="PANTHER" id="PTHR30055">
    <property type="entry name" value="HTH-TYPE TRANSCRIPTIONAL REGULATOR RUTR"/>
    <property type="match status" value="1"/>
</dbReference>
<dbReference type="AlphaFoldDB" id="A0A2T0SJD1"/>
<dbReference type="Pfam" id="PF00440">
    <property type="entry name" value="TetR_N"/>
    <property type="match status" value="1"/>
</dbReference>
<dbReference type="GO" id="GO:0003700">
    <property type="term" value="F:DNA-binding transcription factor activity"/>
    <property type="evidence" value="ECO:0007669"/>
    <property type="project" value="TreeGrafter"/>
</dbReference>
<dbReference type="SUPFAM" id="SSF46689">
    <property type="entry name" value="Homeodomain-like"/>
    <property type="match status" value="1"/>
</dbReference>
<dbReference type="GO" id="GO:0000976">
    <property type="term" value="F:transcription cis-regulatory region binding"/>
    <property type="evidence" value="ECO:0007669"/>
    <property type="project" value="TreeGrafter"/>
</dbReference>
<dbReference type="Gene3D" id="1.10.357.10">
    <property type="entry name" value="Tetracycline Repressor, domain 2"/>
    <property type="match status" value="1"/>
</dbReference>
<evidence type="ECO:0000256" key="4">
    <source>
        <dbReference type="PROSITE-ProRule" id="PRU00335"/>
    </source>
</evidence>
<organism evidence="6 7">
    <name type="scientific">Pseudosporangium ferrugineum</name>
    <dbReference type="NCBI Taxonomy" id="439699"/>
    <lineage>
        <taxon>Bacteria</taxon>
        <taxon>Bacillati</taxon>
        <taxon>Actinomycetota</taxon>
        <taxon>Actinomycetes</taxon>
        <taxon>Micromonosporales</taxon>
        <taxon>Micromonosporaceae</taxon>
        <taxon>Pseudosporangium</taxon>
    </lineage>
</organism>
<dbReference type="Gene3D" id="1.10.10.60">
    <property type="entry name" value="Homeodomain-like"/>
    <property type="match status" value="1"/>
</dbReference>
<evidence type="ECO:0000259" key="5">
    <source>
        <dbReference type="PROSITE" id="PS50977"/>
    </source>
</evidence>
<dbReference type="OrthoDB" id="9796019at2"/>
<dbReference type="Proteomes" id="UP000239209">
    <property type="component" value="Unassembled WGS sequence"/>
</dbReference>
<keyword evidence="3" id="KW-0804">Transcription</keyword>
<name>A0A2T0SJD1_9ACTN</name>
<protein>
    <submittedName>
        <fullName evidence="6">TetR family transcriptional regulator</fullName>
    </submittedName>
</protein>
<gene>
    <name evidence="6" type="ORF">CLV70_101689</name>
</gene>
<dbReference type="Pfam" id="PF16859">
    <property type="entry name" value="TetR_C_11"/>
    <property type="match status" value="1"/>
</dbReference>
<dbReference type="InterPro" id="IPR011075">
    <property type="entry name" value="TetR_C"/>
</dbReference>
<keyword evidence="2 4" id="KW-0238">DNA-binding</keyword>
<dbReference type="EMBL" id="PVZG01000001">
    <property type="protein sequence ID" value="PRY33526.1"/>
    <property type="molecule type" value="Genomic_DNA"/>
</dbReference>
<dbReference type="PROSITE" id="PS50977">
    <property type="entry name" value="HTH_TETR_2"/>
    <property type="match status" value="1"/>
</dbReference>
<dbReference type="RefSeq" id="WP_106124799.1">
    <property type="nucleotide sequence ID" value="NZ_PVZG01000001.1"/>
</dbReference>
<dbReference type="InterPro" id="IPR001647">
    <property type="entry name" value="HTH_TetR"/>
</dbReference>
<evidence type="ECO:0000256" key="1">
    <source>
        <dbReference type="ARBA" id="ARBA00023015"/>
    </source>
</evidence>
<sequence>MNHRGNRHGRSEEARRSVLRAADDLLAEKGFAALTIEGIAARAGVAKQTIYRWWPSKTDVLLDAYAEDAAEDLTPPDTGNLADDLRGYLISLARYLTGSDAGAVFRALAGQAQHDPALAARLRQDHLTRQRARDRGPLERAVARGELPAGTDLEVLVDRLVGPVYYRILVTGQEVTEDFVDELVTACTSAPSARS</sequence>
<accession>A0A2T0SJD1</accession>
<dbReference type="InterPro" id="IPR050109">
    <property type="entry name" value="HTH-type_TetR-like_transc_reg"/>
</dbReference>
<dbReference type="PRINTS" id="PR00455">
    <property type="entry name" value="HTHTETR"/>
</dbReference>
<evidence type="ECO:0000313" key="6">
    <source>
        <dbReference type="EMBL" id="PRY33526.1"/>
    </source>
</evidence>
<keyword evidence="7" id="KW-1185">Reference proteome</keyword>
<feature type="DNA-binding region" description="H-T-H motif" evidence="4">
    <location>
        <begin position="35"/>
        <end position="54"/>
    </location>
</feature>
<evidence type="ECO:0000256" key="2">
    <source>
        <dbReference type="ARBA" id="ARBA00023125"/>
    </source>
</evidence>
<dbReference type="PANTHER" id="PTHR30055:SF148">
    <property type="entry name" value="TETR-FAMILY TRANSCRIPTIONAL REGULATOR"/>
    <property type="match status" value="1"/>
</dbReference>
<evidence type="ECO:0000313" key="7">
    <source>
        <dbReference type="Proteomes" id="UP000239209"/>
    </source>
</evidence>
<dbReference type="SUPFAM" id="SSF48498">
    <property type="entry name" value="Tetracyclin repressor-like, C-terminal domain"/>
    <property type="match status" value="1"/>
</dbReference>
<keyword evidence="1" id="KW-0805">Transcription regulation</keyword>
<comment type="caution">
    <text evidence="6">The sequence shown here is derived from an EMBL/GenBank/DDBJ whole genome shotgun (WGS) entry which is preliminary data.</text>
</comment>
<dbReference type="InterPro" id="IPR009057">
    <property type="entry name" value="Homeodomain-like_sf"/>
</dbReference>
<proteinExistence type="predicted"/>
<feature type="domain" description="HTH tetR-type" evidence="5">
    <location>
        <begin position="12"/>
        <end position="72"/>
    </location>
</feature>
<dbReference type="InterPro" id="IPR036271">
    <property type="entry name" value="Tet_transcr_reg_TetR-rel_C_sf"/>
</dbReference>
<reference evidence="6 7" key="1">
    <citation type="submission" date="2018-03" db="EMBL/GenBank/DDBJ databases">
        <title>Genomic Encyclopedia of Archaeal and Bacterial Type Strains, Phase II (KMG-II): from individual species to whole genera.</title>
        <authorList>
            <person name="Goeker M."/>
        </authorList>
    </citation>
    <scope>NUCLEOTIDE SEQUENCE [LARGE SCALE GENOMIC DNA]</scope>
    <source>
        <strain evidence="6 7">DSM 45348</strain>
    </source>
</reference>